<protein>
    <submittedName>
        <fullName evidence="3">Putative aspartyl protease</fullName>
    </submittedName>
</protein>
<feature type="region of interest" description="Disordered" evidence="1">
    <location>
        <begin position="24"/>
        <end position="52"/>
    </location>
</feature>
<dbReference type="EMBL" id="JACICF010000002">
    <property type="protein sequence ID" value="MBB3764713.1"/>
    <property type="molecule type" value="Genomic_DNA"/>
</dbReference>
<gene>
    <name evidence="3" type="ORF">FHS50_001775</name>
</gene>
<keyword evidence="3" id="KW-0378">Hydrolase</keyword>
<comment type="caution">
    <text evidence="3">The sequence shown here is derived from an EMBL/GenBank/DDBJ whole genome shotgun (WGS) entry which is preliminary data.</text>
</comment>
<evidence type="ECO:0000313" key="3">
    <source>
        <dbReference type="EMBL" id="MBB3764713.1"/>
    </source>
</evidence>
<dbReference type="InterPro" id="IPR034122">
    <property type="entry name" value="Retropepsin-like_bacterial"/>
</dbReference>
<dbReference type="InterPro" id="IPR021109">
    <property type="entry name" value="Peptidase_aspartic_dom_sf"/>
</dbReference>
<dbReference type="InterPro" id="IPR001969">
    <property type="entry name" value="Aspartic_peptidase_AS"/>
</dbReference>
<dbReference type="Pfam" id="PF13975">
    <property type="entry name" value="gag-asp_proteas"/>
    <property type="match status" value="1"/>
</dbReference>
<evidence type="ECO:0000256" key="1">
    <source>
        <dbReference type="SAM" id="MobiDB-lite"/>
    </source>
</evidence>
<accession>A0A839Z4D6</accession>
<dbReference type="PROSITE" id="PS00141">
    <property type="entry name" value="ASP_PROTEASE"/>
    <property type="match status" value="2"/>
</dbReference>
<keyword evidence="3" id="KW-0645">Protease</keyword>
<feature type="chain" id="PRO_5032649435" evidence="2">
    <location>
        <begin position="26"/>
        <end position="358"/>
    </location>
</feature>
<reference evidence="3 4" key="1">
    <citation type="submission" date="2020-08" db="EMBL/GenBank/DDBJ databases">
        <title>Genomic Encyclopedia of Type Strains, Phase IV (KMG-IV): sequencing the most valuable type-strain genomes for metagenomic binning, comparative biology and taxonomic classification.</title>
        <authorList>
            <person name="Goeker M."/>
        </authorList>
    </citation>
    <scope>NUCLEOTIDE SEQUENCE [LARGE SCALE GENOMIC DNA]</scope>
    <source>
        <strain evidence="3 4">DSM 24194</strain>
    </source>
</reference>
<dbReference type="GO" id="GO:0004190">
    <property type="term" value="F:aspartic-type endopeptidase activity"/>
    <property type="evidence" value="ECO:0007669"/>
    <property type="project" value="InterPro"/>
</dbReference>
<dbReference type="Proteomes" id="UP000578569">
    <property type="component" value="Unassembled WGS sequence"/>
</dbReference>
<keyword evidence="4" id="KW-1185">Reference proteome</keyword>
<dbReference type="RefSeq" id="WP_183934090.1">
    <property type="nucleotide sequence ID" value="NZ_JACICF010000002.1"/>
</dbReference>
<name>A0A839Z4D6_9SPHN</name>
<organism evidence="3 4">
    <name type="scientific">Sphingomicrobium lutaoense</name>
    <dbReference type="NCBI Taxonomy" id="515949"/>
    <lineage>
        <taxon>Bacteria</taxon>
        <taxon>Pseudomonadati</taxon>
        <taxon>Pseudomonadota</taxon>
        <taxon>Alphaproteobacteria</taxon>
        <taxon>Sphingomonadales</taxon>
        <taxon>Sphingomonadaceae</taxon>
        <taxon>Sphingomicrobium</taxon>
    </lineage>
</organism>
<proteinExistence type="predicted"/>
<feature type="signal peptide" evidence="2">
    <location>
        <begin position="1"/>
        <end position="25"/>
    </location>
</feature>
<evidence type="ECO:0000256" key="2">
    <source>
        <dbReference type="SAM" id="SignalP"/>
    </source>
</evidence>
<dbReference type="SUPFAM" id="SSF50630">
    <property type="entry name" value="Acid proteases"/>
    <property type="match status" value="2"/>
</dbReference>
<sequence length="358" mass="38867">MMRRIVTSAKLLLAATGALTLTATAAAQEEQERPSKPRPAPDDPDERLLPLPPAEFDNELAIGGEDVEAKKIETRLSVEVEINGTGPYQFIVDSGADTSAVGFRIANDLNLPLSTPATMVTINSRDIVDRVHVASLGLGPTTTENLVLPVLRESDMGGEGMIGIDALASKRLLMDFDDKVIKVEDARRKIRSEPGEIVITARRQRGQLILTEVDASGVKLDAIIDTGSQISIGNSALRREFTRRQTATIEKTEIIGVTGQTADIDIAILKELELGPITLRNVPVAFADVQPLAAFGLADEPALLLGTDILEKFRSISLDFKSRKVRFRLRRCHTQRVVLGPAARLSSRIKANDHAACR</sequence>
<dbReference type="AlphaFoldDB" id="A0A839Z4D6"/>
<dbReference type="CDD" id="cd05483">
    <property type="entry name" value="retropepsin_like_bacteria"/>
    <property type="match status" value="1"/>
</dbReference>
<feature type="compositionally biased region" description="Basic and acidic residues" evidence="1">
    <location>
        <begin position="30"/>
        <end position="41"/>
    </location>
</feature>
<evidence type="ECO:0000313" key="4">
    <source>
        <dbReference type="Proteomes" id="UP000578569"/>
    </source>
</evidence>
<dbReference type="GO" id="GO:0006508">
    <property type="term" value="P:proteolysis"/>
    <property type="evidence" value="ECO:0007669"/>
    <property type="project" value="UniProtKB-KW"/>
</dbReference>
<dbReference type="Pfam" id="PF13650">
    <property type="entry name" value="Asp_protease_2"/>
    <property type="match status" value="1"/>
</dbReference>
<keyword evidence="2" id="KW-0732">Signal</keyword>
<dbReference type="Gene3D" id="2.40.70.10">
    <property type="entry name" value="Acid Proteases"/>
    <property type="match status" value="2"/>
</dbReference>